<evidence type="ECO:0000256" key="1">
    <source>
        <dbReference type="SAM" id="Phobius"/>
    </source>
</evidence>
<proteinExistence type="predicted"/>
<evidence type="ECO:0000313" key="4">
    <source>
        <dbReference type="Proteomes" id="UP000053562"/>
    </source>
</evidence>
<dbReference type="Proteomes" id="UP000053562">
    <property type="component" value="Unassembled WGS sequence"/>
</dbReference>
<protein>
    <submittedName>
        <fullName evidence="3">Phist protein (Pf-fam-b)</fullName>
    </submittedName>
</protein>
<dbReference type="Gene3D" id="6.10.280.180">
    <property type="entry name" value="Plasmodium RESA, N-terminal helical domain"/>
    <property type="match status" value="1"/>
</dbReference>
<name>A0A0J9SEZ8_PLAVI</name>
<gene>
    <name evidence="3" type="ORF">PVIIG_02678</name>
</gene>
<dbReference type="EMBL" id="KQ234252">
    <property type="protein sequence ID" value="KMZ81196.1"/>
    <property type="molecule type" value="Genomic_DNA"/>
</dbReference>
<dbReference type="InterPro" id="IPR006526">
    <property type="entry name" value="Export_prot_PHISTa/b/c"/>
</dbReference>
<dbReference type="InterPro" id="IPR044885">
    <property type="entry name" value="PRESA_N_sf"/>
</dbReference>
<dbReference type="InterPro" id="IPR019111">
    <property type="entry name" value="PRESA_N"/>
</dbReference>
<accession>A0A0J9SEZ8</accession>
<dbReference type="AlphaFoldDB" id="A0A0J9SEZ8"/>
<feature type="transmembrane region" description="Helical" evidence="1">
    <location>
        <begin position="44"/>
        <end position="67"/>
    </location>
</feature>
<keyword evidence="1" id="KW-1133">Transmembrane helix</keyword>
<dbReference type="OrthoDB" id="379550at2759"/>
<dbReference type="PANTHER" id="PTHR36193:SF23">
    <property type="entry name" value="PHISTB DOMAIN-CONTAINING RESA-LIKE PROTEIN 1"/>
    <property type="match status" value="1"/>
</dbReference>
<reference evidence="3 4" key="1">
    <citation type="submission" date="2011-08" db="EMBL/GenBank/DDBJ databases">
        <title>The Genome Sequence of Plasmodium vivax India VII.</title>
        <authorList>
            <consortium name="The Broad Institute Genome Sequencing Platform"/>
            <consortium name="The Broad Institute Genome Sequencing Center for Infectious Disease"/>
            <person name="Neafsey D."/>
            <person name="Carlton J."/>
            <person name="Barnwell J."/>
            <person name="Collins W."/>
            <person name="Escalante A."/>
            <person name="Mullikin J."/>
            <person name="Saul A."/>
            <person name="Guigo R."/>
            <person name="Camara F."/>
            <person name="Young S.K."/>
            <person name="Zeng Q."/>
            <person name="Gargeya S."/>
            <person name="Fitzgerald M."/>
            <person name="Haas B."/>
            <person name="Abouelleil A."/>
            <person name="Alvarado L."/>
            <person name="Arachchi H.M."/>
            <person name="Berlin A."/>
            <person name="Brown A."/>
            <person name="Chapman S.B."/>
            <person name="Chen Z."/>
            <person name="Dunbar C."/>
            <person name="Freedman E."/>
            <person name="Gearin G."/>
            <person name="Gellesch M."/>
            <person name="Goldberg J."/>
            <person name="Griggs A."/>
            <person name="Gujja S."/>
            <person name="Heiman D."/>
            <person name="Howarth C."/>
            <person name="Larson L."/>
            <person name="Lui A."/>
            <person name="MacDonald P.J.P."/>
            <person name="Montmayeur A."/>
            <person name="Murphy C."/>
            <person name="Neiman D."/>
            <person name="Pearson M."/>
            <person name="Priest M."/>
            <person name="Roberts A."/>
            <person name="Saif S."/>
            <person name="Shea T."/>
            <person name="Shenoy N."/>
            <person name="Sisk P."/>
            <person name="Stolte C."/>
            <person name="Sykes S."/>
            <person name="Wortman J."/>
            <person name="Nusbaum C."/>
            <person name="Birren B."/>
        </authorList>
    </citation>
    <scope>NUCLEOTIDE SEQUENCE [LARGE SCALE GENOMIC DNA]</scope>
    <source>
        <strain evidence="3 4">India VII</strain>
    </source>
</reference>
<keyword evidence="1" id="KW-0812">Transmembrane</keyword>
<evidence type="ECO:0000313" key="3">
    <source>
        <dbReference type="EMBL" id="KMZ81196.1"/>
    </source>
</evidence>
<evidence type="ECO:0000259" key="2">
    <source>
        <dbReference type="Pfam" id="PF09687"/>
    </source>
</evidence>
<dbReference type="Pfam" id="PF09687">
    <property type="entry name" value="PRESAN"/>
    <property type="match status" value="1"/>
</dbReference>
<keyword evidence="1" id="KW-0472">Membrane</keyword>
<organism evidence="3 4">
    <name type="scientific">Plasmodium vivax India VII</name>
    <dbReference type="NCBI Taxonomy" id="1077284"/>
    <lineage>
        <taxon>Eukaryota</taxon>
        <taxon>Sar</taxon>
        <taxon>Alveolata</taxon>
        <taxon>Apicomplexa</taxon>
        <taxon>Aconoidasida</taxon>
        <taxon>Haemosporida</taxon>
        <taxon>Plasmodiidae</taxon>
        <taxon>Plasmodium</taxon>
        <taxon>Plasmodium (Plasmodium)</taxon>
    </lineage>
</organism>
<dbReference type="NCBIfam" id="TIGR01639">
    <property type="entry name" value="P_fal_TIGR01639"/>
    <property type="match status" value="1"/>
</dbReference>
<feature type="domain" description="Plasmodium RESA N-terminal" evidence="2">
    <location>
        <begin position="180"/>
        <end position="305"/>
    </location>
</feature>
<sequence>MQDCYPLKPILFYPLTFLIRKDSPKKSSLSGERKIAKDEEKRKTFSVFTFSDTVLCALVLSLFYALIQNVHCPGWPSESHHEVGSLSNGRRWRNLSGRIPSHVKGFRRPHLMEDGEMVFQSKRGRSRGRERDTDLSPEIQKIYKDVERSFSKRYTKVLTEKEKKRWIKNVMLFKNQNSLEMTDEELSDRIDNLKGPVDTKTMLFVWNYVHDHEKQKYIHMVKGMRDTCRRLADYYNVPWEYETEKFRYVHDKMIKMLMKREEFEIKNIKKFATDGPICARWEFQRYLKLKRRSWADFTQRMERKWTKKLQHSFRSHIFLGICCV</sequence>
<dbReference type="PANTHER" id="PTHR36193">
    <property type="entry name" value="PHISTB DOMAIN-CONTAINING RESA-LIKE PROTEIN 1"/>
    <property type="match status" value="1"/>
</dbReference>